<keyword evidence="3" id="KW-1185">Reference proteome</keyword>
<feature type="compositionally biased region" description="Acidic residues" evidence="1">
    <location>
        <begin position="141"/>
        <end position="153"/>
    </location>
</feature>
<organism evidence="2 3">
    <name type="scientific">Gymnopilus dilepis</name>
    <dbReference type="NCBI Taxonomy" id="231916"/>
    <lineage>
        <taxon>Eukaryota</taxon>
        <taxon>Fungi</taxon>
        <taxon>Dikarya</taxon>
        <taxon>Basidiomycota</taxon>
        <taxon>Agaricomycotina</taxon>
        <taxon>Agaricomycetes</taxon>
        <taxon>Agaricomycetidae</taxon>
        <taxon>Agaricales</taxon>
        <taxon>Agaricineae</taxon>
        <taxon>Hymenogastraceae</taxon>
        <taxon>Gymnopilus</taxon>
    </lineage>
</organism>
<dbReference type="InParanoid" id="A0A409Y1I8"/>
<dbReference type="EMBL" id="NHYE01001318">
    <property type="protein sequence ID" value="PPQ96870.1"/>
    <property type="molecule type" value="Genomic_DNA"/>
</dbReference>
<evidence type="ECO:0000313" key="3">
    <source>
        <dbReference type="Proteomes" id="UP000284706"/>
    </source>
</evidence>
<protein>
    <submittedName>
        <fullName evidence="2">Uncharacterized protein</fullName>
    </submittedName>
</protein>
<evidence type="ECO:0000256" key="1">
    <source>
        <dbReference type="SAM" id="MobiDB-lite"/>
    </source>
</evidence>
<proteinExistence type="predicted"/>
<gene>
    <name evidence="2" type="ORF">CVT26_006057</name>
</gene>
<sequence>MQEIDASITSPTEADFEVCFLDVPSVPCSISRSSSIEGLYTLSRSASPSSTLPSASHIEDHKATTTGQAPDDIVKENKIFHRGIFKKFLRTDTSRTATQGQSSCEMDEVLHLASTVSDGANNDKMIQESALETAEAREPEPIEDIDEEDGLDEATVEASRIAKRLSREGKCQEC</sequence>
<dbReference type="AlphaFoldDB" id="A0A409Y1I8"/>
<feature type="region of interest" description="Disordered" evidence="1">
    <location>
        <begin position="128"/>
        <end position="153"/>
    </location>
</feature>
<feature type="region of interest" description="Disordered" evidence="1">
    <location>
        <begin position="44"/>
        <end position="73"/>
    </location>
</feature>
<evidence type="ECO:0000313" key="2">
    <source>
        <dbReference type="EMBL" id="PPQ96870.1"/>
    </source>
</evidence>
<comment type="caution">
    <text evidence="2">The sequence shown here is derived from an EMBL/GenBank/DDBJ whole genome shotgun (WGS) entry which is preliminary data.</text>
</comment>
<dbReference type="Proteomes" id="UP000284706">
    <property type="component" value="Unassembled WGS sequence"/>
</dbReference>
<reference evidence="2 3" key="1">
    <citation type="journal article" date="2018" name="Evol. Lett.">
        <title>Horizontal gene cluster transfer increased hallucinogenic mushroom diversity.</title>
        <authorList>
            <person name="Reynolds H.T."/>
            <person name="Vijayakumar V."/>
            <person name="Gluck-Thaler E."/>
            <person name="Korotkin H.B."/>
            <person name="Matheny P.B."/>
            <person name="Slot J.C."/>
        </authorList>
    </citation>
    <scope>NUCLEOTIDE SEQUENCE [LARGE SCALE GENOMIC DNA]</scope>
    <source>
        <strain evidence="2 3">SRW20</strain>
    </source>
</reference>
<name>A0A409Y1I8_9AGAR</name>
<feature type="compositionally biased region" description="Low complexity" evidence="1">
    <location>
        <begin position="44"/>
        <end position="56"/>
    </location>
</feature>
<accession>A0A409Y1I8</accession>